<dbReference type="Pfam" id="PF08765">
    <property type="entry name" value="Mor"/>
    <property type="match status" value="1"/>
</dbReference>
<dbReference type="RefSeq" id="WP_343354009.1">
    <property type="nucleotide sequence ID" value="NZ_CP145316.1"/>
</dbReference>
<name>A0ABZ3F6E6_9HELI</name>
<dbReference type="Gene3D" id="1.10.10.60">
    <property type="entry name" value="Homeodomain-like"/>
    <property type="match status" value="1"/>
</dbReference>
<dbReference type="Proteomes" id="UP001434737">
    <property type="component" value="Chromosome"/>
</dbReference>
<proteinExistence type="predicted"/>
<evidence type="ECO:0000259" key="1">
    <source>
        <dbReference type="Pfam" id="PF08765"/>
    </source>
</evidence>
<feature type="domain" description="Mor transcription activator" evidence="1">
    <location>
        <begin position="20"/>
        <end position="79"/>
    </location>
</feature>
<reference evidence="2 3" key="1">
    <citation type="submission" date="2024-02" db="EMBL/GenBank/DDBJ databases">
        <title>Genome and pathogenicity analysis of Helicobacter mastomyrinus isolated from mice.</title>
        <authorList>
            <person name="Zhu L."/>
        </authorList>
    </citation>
    <scope>NUCLEOTIDE SEQUENCE [LARGE SCALE GENOMIC DNA]</scope>
    <source>
        <strain evidence="2 3">Hm-17</strain>
    </source>
</reference>
<accession>A0ABZ3F6E6</accession>
<organism evidence="2 3">
    <name type="scientific">Helicobacter mastomyrinus</name>
    <dbReference type="NCBI Taxonomy" id="287948"/>
    <lineage>
        <taxon>Bacteria</taxon>
        <taxon>Pseudomonadati</taxon>
        <taxon>Campylobacterota</taxon>
        <taxon>Epsilonproteobacteria</taxon>
        <taxon>Campylobacterales</taxon>
        <taxon>Helicobacteraceae</taxon>
        <taxon>Helicobacter</taxon>
    </lineage>
</organism>
<dbReference type="EMBL" id="CP145316">
    <property type="protein sequence ID" value="XAM18728.1"/>
    <property type="molecule type" value="Genomic_DNA"/>
</dbReference>
<keyword evidence="3" id="KW-1185">Reference proteome</keyword>
<dbReference type="SUPFAM" id="SSF46689">
    <property type="entry name" value="Homeodomain-like"/>
    <property type="match status" value="1"/>
</dbReference>
<evidence type="ECO:0000313" key="3">
    <source>
        <dbReference type="Proteomes" id="UP001434737"/>
    </source>
</evidence>
<dbReference type="InterPro" id="IPR014875">
    <property type="entry name" value="Mor_transcription_activator"/>
</dbReference>
<protein>
    <submittedName>
        <fullName evidence="2">Mor transcription activator family protein</fullName>
    </submittedName>
</protein>
<sequence length="86" mass="10078">MDKNLLEQICESYKNGMSWEKIYKKYGGVSIYIPKVSPSAREGIIKECNGYNFAFLAHKYNLSERKVREIVREAKEKGEKNENNRD</sequence>
<evidence type="ECO:0000313" key="2">
    <source>
        <dbReference type="EMBL" id="XAM18728.1"/>
    </source>
</evidence>
<gene>
    <name evidence="2" type="ORF">V3I05_03340</name>
</gene>
<dbReference type="InterPro" id="IPR009057">
    <property type="entry name" value="Homeodomain-like_sf"/>
</dbReference>